<dbReference type="EMBL" id="CP066681">
    <property type="protein sequence ID" value="QQG36257.1"/>
    <property type="molecule type" value="Genomic_DNA"/>
</dbReference>
<dbReference type="Gene3D" id="3.40.50.620">
    <property type="entry name" value="HUPs"/>
    <property type="match status" value="1"/>
</dbReference>
<dbReference type="InterPro" id="IPR014729">
    <property type="entry name" value="Rossmann-like_a/b/a_fold"/>
</dbReference>
<feature type="domain" description="DUF218" evidence="2">
    <location>
        <begin position="30"/>
        <end position="165"/>
    </location>
</feature>
<reference evidence="3 4" key="1">
    <citation type="submission" date="2020-07" db="EMBL/GenBank/DDBJ databases">
        <title>Huge and variable diversity of episymbiotic CPR bacteria and DPANN archaea in groundwater ecosystems.</title>
        <authorList>
            <person name="He C.Y."/>
            <person name="Keren R."/>
            <person name="Whittaker M."/>
            <person name="Farag I.F."/>
            <person name="Doudna J."/>
            <person name="Cate J.H.D."/>
            <person name="Banfield J.F."/>
        </authorList>
    </citation>
    <scope>NUCLEOTIDE SEQUENCE [LARGE SCALE GENOMIC DNA]</scope>
    <source>
        <strain evidence="3">NC_groundwater_70_Ag_B-0.1um_54_66</strain>
    </source>
</reference>
<evidence type="ECO:0000259" key="2">
    <source>
        <dbReference type="Pfam" id="PF02698"/>
    </source>
</evidence>
<dbReference type="Proteomes" id="UP000595362">
    <property type="component" value="Chromosome"/>
</dbReference>
<evidence type="ECO:0000313" key="4">
    <source>
        <dbReference type="Proteomes" id="UP000595362"/>
    </source>
</evidence>
<dbReference type="PANTHER" id="PTHR30336">
    <property type="entry name" value="INNER MEMBRANE PROTEIN, PROBABLE PERMEASE"/>
    <property type="match status" value="1"/>
</dbReference>
<evidence type="ECO:0000256" key="1">
    <source>
        <dbReference type="SAM" id="MobiDB-lite"/>
    </source>
</evidence>
<dbReference type="GO" id="GO:0005886">
    <property type="term" value="C:plasma membrane"/>
    <property type="evidence" value="ECO:0007669"/>
    <property type="project" value="TreeGrafter"/>
</dbReference>
<dbReference type="Pfam" id="PF02698">
    <property type="entry name" value="DUF218"/>
    <property type="match status" value="1"/>
</dbReference>
<organism evidence="3 4">
    <name type="scientific">Micavibrio aeruginosavorus</name>
    <dbReference type="NCBI Taxonomy" id="349221"/>
    <lineage>
        <taxon>Bacteria</taxon>
        <taxon>Pseudomonadati</taxon>
        <taxon>Bdellovibrionota</taxon>
        <taxon>Bdellovibrionia</taxon>
        <taxon>Bdellovibrionales</taxon>
        <taxon>Pseudobdellovibrionaceae</taxon>
        <taxon>Micavibrio</taxon>
    </lineage>
</organism>
<gene>
    <name evidence="3" type="ORF">HYS17_00235</name>
</gene>
<dbReference type="InterPro" id="IPR003848">
    <property type="entry name" value="DUF218"/>
</dbReference>
<dbReference type="AlphaFoldDB" id="A0A7T5R2D6"/>
<evidence type="ECO:0000313" key="3">
    <source>
        <dbReference type="EMBL" id="QQG36257.1"/>
    </source>
</evidence>
<dbReference type="InterPro" id="IPR051599">
    <property type="entry name" value="Cell_Envelope_Assoc"/>
</dbReference>
<feature type="region of interest" description="Disordered" evidence="1">
    <location>
        <begin position="205"/>
        <end position="231"/>
    </location>
</feature>
<dbReference type="PANTHER" id="PTHR30336:SF20">
    <property type="entry name" value="DUF218 DOMAIN-CONTAINING PROTEIN"/>
    <property type="match status" value="1"/>
</dbReference>
<dbReference type="CDD" id="cd06259">
    <property type="entry name" value="YdcF-like"/>
    <property type="match status" value="1"/>
</dbReference>
<proteinExistence type="predicted"/>
<accession>A0A7T5R2D6</accession>
<sequence>MTRRTSIKPDFACAVHEYLLIEQTTLAPADFALVFGNKNIIAALAEKAADLYHSGYVPLIAVSGGVKVKGRLTEAEALRQGLLAHNVPDDAILTEPKAGHTGENVTFTRALMAAGGLDAGLGSVISIGHIIAARRFLMTLERHWPELHKMHVSANPFAVAARDWHLHETFRRHTLMEWRKIAPYLQQDLIREIDRTALDAETARRLNAPRVAPPASCPGPALAGPDDPIPG</sequence>
<name>A0A7T5R2D6_9BACT</name>
<protein>
    <submittedName>
        <fullName evidence="3">YdcF family protein</fullName>
    </submittedName>
</protein>